<dbReference type="GO" id="GO:0003677">
    <property type="term" value="F:DNA binding"/>
    <property type="evidence" value="ECO:0007669"/>
    <property type="project" value="UniProtKB-UniRule"/>
</dbReference>
<dbReference type="PROSITE" id="PS51900">
    <property type="entry name" value="CB"/>
    <property type="match status" value="1"/>
</dbReference>
<dbReference type="AlphaFoldDB" id="A0A1G6YZD3"/>
<dbReference type="PROSITE" id="PS51898">
    <property type="entry name" value="TYR_RECOMBINASE"/>
    <property type="match status" value="1"/>
</dbReference>
<dbReference type="InterPro" id="IPR010998">
    <property type="entry name" value="Integrase_recombinase_N"/>
</dbReference>
<evidence type="ECO:0000259" key="5">
    <source>
        <dbReference type="PROSITE" id="PS51898"/>
    </source>
</evidence>
<dbReference type="PANTHER" id="PTHR30349">
    <property type="entry name" value="PHAGE INTEGRASE-RELATED"/>
    <property type="match status" value="1"/>
</dbReference>
<dbReference type="GO" id="GO:0015074">
    <property type="term" value="P:DNA integration"/>
    <property type="evidence" value="ECO:0007669"/>
    <property type="project" value="UniProtKB-KW"/>
</dbReference>
<dbReference type="InterPro" id="IPR004107">
    <property type="entry name" value="Integrase_SAM-like_N"/>
</dbReference>
<dbReference type="GO" id="GO:0006310">
    <property type="term" value="P:DNA recombination"/>
    <property type="evidence" value="ECO:0007669"/>
    <property type="project" value="UniProtKB-KW"/>
</dbReference>
<dbReference type="InterPro" id="IPR044068">
    <property type="entry name" value="CB"/>
</dbReference>
<dbReference type="InterPro" id="IPR011010">
    <property type="entry name" value="DNA_brk_join_enz"/>
</dbReference>
<dbReference type="SUPFAM" id="SSF56349">
    <property type="entry name" value="DNA breaking-rejoining enzymes"/>
    <property type="match status" value="1"/>
</dbReference>
<evidence type="ECO:0000259" key="6">
    <source>
        <dbReference type="PROSITE" id="PS51900"/>
    </source>
</evidence>
<dbReference type="CDD" id="cd01189">
    <property type="entry name" value="INT_ICEBs1_C_like"/>
    <property type="match status" value="1"/>
</dbReference>
<dbReference type="PANTHER" id="PTHR30349:SF91">
    <property type="entry name" value="INTA PROTEIN"/>
    <property type="match status" value="1"/>
</dbReference>
<dbReference type="Pfam" id="PF14659">
    <property type="entry name" value="Phage_int_SAM_3"/>
    <property type="match status" value="1"/>
</dbReference>
<evidence type="ECO:0000256" key="1">
    <source>
        <dbReference type="ARBA" id="ARBA00022908"/>
    </source>
</evidence>
<dbReference type="Gene3D" id="1.10.150.130">
    <property type="match status" value="1"/>
</dbReference>
<sequence length="440" mass="49352">MSRKKRPEGTRRPNGTSTVYYSEYDGKWHGRVTMGVKDDGRPDRRHVKRATEAEAIKAVQELEAKRSTGDVTRPGTPWKVEKWLTHWLDTIATPSITPNAASAYRYAVNKWLIPGIGGHRLDRLQPEHLEALYAKMLAAGKAPGYAHQVHRTIKTALNVAHARGRITRNPAELAKAPKLAEDEIVPFTVDEARKILRAARDGRNGVRYSLALTLGLRKGETLGLKWSRIDLDNGVLRTPKQIQRHRWQHGCDDPHECGARLHKTKPCKPDCTVHRRKPCPPVCAPNCAKHASACPQRHSGGLREVDVKSRAGRRGVGIPKPLLRDLVEHKARQDAERRRAGSVWQEGGWVFTQPTGRPVDPRADHDEWKALLDHAGVREARLHDARHTAATMLLVLGVPPRAVMEIMGWSQLSMTARYQHVSAELVASIANQMEGLFWKD</sequence>
<keyword evidence="8" id="KW-1185">Reference proteome</keyword>
<protein>
    <submittedName>
        <fullName evidence="7">Phage integrase, N-terminal SAM-like domain</fullName>
    </submittedName>
</protein>
<dbReference type="InterPro" id="IPR013762">
    <property type="entry name" value="Integrase-like_cat_sf"/>
</dbReference>
<dbReference type="Proteomes" id="UP000199501">
    <property type="component" value="Unassembled WGS sequence"/>
</dbReference>
<keyword evidence="2 4" id="KW-0238">DNA-binding</keyword>
<reference evidence="8" key="1">
    <citation type="submission" date="2016-10" db="EMBL/GenBank/DDBJ databases">
        <authorList>
            <person name="Varghese N."/>
            <person name="Submissions S."/>
        </authorList>
    </citation>
    <scope>NUCLEOTIDE SEQUENCE [LARGE SCALE GENOMIC DNA]</scope>
    <source>
        <strain evidence="8">IBRC-M 10403</strain>
    </source>
</reference>
<dbReference type="RefSeq" id="WP_091457483.1">
    <property type="nucleotide sequence ID" value="NZ_FMZZ01000024.1"/>
</dbReference>
<dbReference type="Pfam" id="PF00589">
    <property type="entry name" value="Phage_integrase"/>
    <property type="match status" value="1"/>
</dbReference>
<feature type="domain" description="Core-binding (CB)" evidence="6">
    <location>
        <begin position="78"/>
        <end position="161"/>
    </location>
</feature>
<dbReference type="InterPro" id="IPR050090">
    <property type="entry name" value="Tyrosine_recombinase_XerCD"/>
</dbReference>
<dbReference type="EMBL" id="FMZZ01000024">
    <property type="protein sequence ID" value="SDD95005.1"/>
    <property type="molecule type" value="Genomic_DNA"/>
</dbReference>
<proteinExistence type="predicted"/>
<dbReference type="STRING" id="1271860.SAMN05216174_12425"/>
<evidence type="ECO:0000313" key="7">
    <source>
        <dbReference type="EMBL" id="SDD95005.1"/>
    </source>
</evidence>
<keyword evidence="3" id="KW-0233">DNA recombination</keyword>
<gene>
    <name evidence="7" type="ORF">SAMN05216174_12425</name>
</gene>
<evidence type="ECO:0000256" key="4">
    <source>
        <dbReference type="PROSITE-ProRule" id="PRU01248"/>
    </source>
</evidence>
<feature type="domain" description="Tyr recombinase" evidence="5">
    <location>
        <begin position="182"/>
        <end position="431"/>
    </location>
</feature>
<name>A0A1G6YZD3_9PSEU</name>
<keyword evidence="1" id="KW-0229">DNA integration</keyword>
<dbReference type="Gene3D" id="1.10.443.10">
    <property type="entry name" value="Intergrase catalytic core"/>
    <property type="match status" value="1"/>
</dbReference>
<evidence type="ECO:0000256" key="3">
    <source>
        <dbReference type="ARBA" id="ARBA00023172"/>
    </source>
</evidence>
<organism evidence="7 8">
    <name type="scientific">Actinokineospora iranica</name>
    <dbReference type="NCBI Taxonomy" id="1271860"/>
    <lineage>
        <taxon>Bacteria</taxon>
        <taxon>Bacillati</taxon>
        <taxon>Actinomycetota</taxon>
        <taxon>Actinomycetes</taxon>
        <taxon>Pseudonocardiales</taxon>
        <taxon>Pseudonocardiaceae</taxon>
        <taxon>Actinokineospora</taxon>
    </lineage>
</organism>
<dbReference type="InterPro" id="IPR002104">
    <property type="entry name" value="Integrase_catalytic"/>
</dbReference>
<dbReference type="OrthoDB" id="9805859at2"/>
<evidence type="ECO:0000256" key="2">
    <source>
        <dbReference type="ARBA" id="ARBA00023125"/>
    </source>
</evidence>
<accession>A0A1G6YZD3</accession>
<evidence type="ECO:0000313" key="8">
    <source>
        <dbReference type="Proteomes" id="UP000199501"/>
    </source>
</evidence>